<dbReference type="PANTHER" id="PTHR10362">
    <property type="entry name" value="HISTIDINE AMMONIA-LYASE"/>
    <property type="match status" value="1"/>
</dbReference>
<sequence length="608" mass="66395">MLDRISAHTPKIFLCALTMTWALVATPTLAFEATQIYQPITETAAGKTIKLTGRDLTIEQVVDIARNGAKVELSAEALQRSADAYGLLLQGAAEGVTIYWFNRGAGDQRETVIFSGDPTTPENTKLLKDQQLARFKGGVTRGYGPEMDEEALVRAIMAIRANTMSYEAASPQLTRSLVDMLNKRVTPVVQSRGTLGEGDLPTMGNIAAAMVGEGEAHYRGVRMPAAQALAEAGLKPLEPFAADQAALISTNAYAQAQAVLLVEDARKLLEWTDLSYAMGLTGMNSSVTPISVPVQSMRPYEWLTWDAARIMNMIKGSYLFDEDPARIIQDPESMRASSQRQGSAWQSWAELRDSVLLSINSSDHNPAVLPGLTPESSWELSTPQFMKYYIKGGPLSNGKSGYIFSNANWDPYPMANQVEAFTIALTNLGVAVAQRIERFRNPFFTVIKPADVLNADERKDIPTFDGYLATDLWQELAGMGTPVTPAGQAIVATVEDLEAQTRIKTARARQAVDLSFHLLAQDLLTASYWMELRKAQDPGRKFGEAPTAALAALRQLIPWRQPAAERQKRPLGMVAYDFMQDNPASKFYQGGPQAPKSATVPTAGVLPN</sequence>
<dbReference type="Pfam" id="PF00221">
    <property type="entry name" value="Lyase_aromatic"/>
    <property type="match status" value="1"/>
</dbReference>
<protein>
    <submittedName>
        <fullName evidence="3">Histidine ammonia-lyase</fullName>
        <ecNumber evidence="3">4.3.1.3</ecNumber>
    </submittedName>
</protein>
<dbReference type="SUPFAM" id="SSF48557">
    <property type="entry name" value="L-aspartase-like"/>
    <property type="match status" value="1"/>
</dbReference>
<keyword evidence="4" id="KW-1185">Reference proteome</keyword>
<proteinExistence type="predicted"/>
<feature type="chain" id="PRO_5047143657" evidence="2">
    <location>
        <begin position="31"/>
        <end position="608"/>
    </location>
</feature>
<dbReference type="RefSeq" id="WP_354492592.1">
    <property type="nucleotide sequence ID" value="NZ_JBEPMC010000007.1"/>
</dbReference>
<keyword evidence="2" id="KW-0732">Signal</keyword>
<dbReference type="InterPro" id="IPR001106">
    <property type="entry name" value="Aromatic_Lyase"/>
</dbReference>
<evidence type="ECO:0000313" key="3">
    <source>
        <dbReference type="EMBL" id="MET3580945.1"/>
    </source>
</evidence>
<dbReference type="GO" id="GO:0004397">
    <property type="term" value="F:histidine ammonia-lyase activity"/>
    <property type="evidence" value="ECO:0007669"/>
    <property type="project" value="UniProtKB-EC"/>
</dbReference>
<accession>A0ABV2GRM8</accession>
<evidence type="ECO:0000256" key="1">
    <source>
        <dbReference type="SAM" id="MobiDB-lite"/>
    </source>
</evidence>
<dbReference type="EMBL" id="JBEPMC010000007">
    <property type="protein sequence ID" value="MET3580945.1"/>
    <property type="molecule type" value="Genomic_DNA"/>
</dbReference>
<dbReference type="Gene3D" id="1.10.275.10">
    <property type="entry name" value="Fumarase/aspartase (N-terminal domain)"/>
    <property type="match status" value="1"/>
</dbReference>
<name>A0ABV2GRM8_9HYPH</name>
<dbReference type="Proteomes" id="UP001549204">
    <property type="component" value="Unassembled WGS sequence"/>
</dbReference>
<organism evidence="3 4">
    <name type="scientific">Mesorhizobium robiniae</name>
    <dbReference type="NCBI Taxonomy" id="559315"/>
    <lineage>
        <taxon>Bacteria</taxon>
        <taxon>Pseudomonadati</taxon>
        <taxon>Pseudomonadota</taxon>
        <taxon>Alphaproteobacteria</taxon>
        <taxon>Hyphomicrobiales</taxon>
        <taxon>Phyllobacteriaceae</taxon>
        <taxon>Mesorhizobium</taxon>
    </lineage>
</organism>
<evidence type="ECO:0000313" key="4">
    <source>
        <dbReference type="Proteomes" id="UP001549204"/>
    </source>
</evidence>
<evidence type="ECO:0000256" key="2">
    <source>
        <dbReference type="SAM" id="SignalP"/>
    </source>
</evidence>
<feature type="region of interest" description="Disordered" evidence="1">
    <location>
        <begin position="586"/>
        <end position="608"/>
    </location>
</feature>
<keyword evidence="3" id="KW-0456">Lyase</keyword>
<dbReference type="InterPro" id="IPR024083">
    <property type="entry name" value="Fumarase/histidase_N"/>
</dbReference>
<comment type="caution">
    <text evidence="3">The sequence shown here is derived from an EMBL/GenBank/DDBJ whole genome shotgun (WGS) entry which is preliminary data.</text>
</comment>
<dbReference type="EC" id="4.3.1.3" evidence="3"/>
<gene>
    <name evidence="3" type="ORF">ABID19_003991</name>
</gene>
<dbReference type="InterPro" id="IPR008948">
    <property type="entry name" value="L-Aspartase-like"/>
</dbReference>
<dbReference type="Gene3D" id="1.20.200.10">
    <property type="entry name" value="Fumarase/aspartase (Central domain)"/>
    <property type="match status" value="1"/>
</dbReference>
<reference evidence="3 4" key="1">
    <citation type="submission" date="2024-06" db="EMBL/GenBank/DDBJ databases">
        <title>Genomic Encyclopedia of Type Strains, Phase IV (KMG-IV): sequencing the most valuable type-strain genomes for metagenomic binning, comparative biology and taxonomic classification.</title>
        <authorList>
            <person name="Goeker M."/>
        </authorList>
    </citation>
    <scope>NUCLEOTIDE SEQUENCE [LARGE SCALE GENOMIC DNA]</scope>
    <source>
        <strain evidence="3 4">DSM 100022</strain>
    </source>
</reference>
<feature type="signal peptide" evidence="2">
    <location>
        <begin position="1"/>
        <end position="30"/>
    </location>
</feature>